<dbReference type="RefSeq" id="WP_209906641.1">
    <property type="nucleotide sequence ID" value="NZ_BAAAMI010000005.1"/>
</dbReference>
<evidence type="ECO:0000313" key="5">
    <source>
        <dbReference type="Proteomes" id="UP000766570"/>
    </source>
</evidence>
<keyword evidence="2" id="KW-0732">Signal</keyword>
<feature type="signal peptide" evidence="2">
    <location>
        <begin position="1"/>
        <end position="21"/>
    </location>
</feature>
<dbReference type="EMBL" id="JAGIOE010000001">
    <property type="protein sequence ID" value="MBP2373459.1"/>
    <property type="molecule type" value="Genomic_DNA"/>
</dbReference>
<protein>
    <recommendedName>
        <fullName evidence="3">DUF6318 domain-containing protein</fullName>
    </recommendedName>
</protein>
<feature type="domain" description="DUF6318" evidence="3">
    <location>
        <begin position="64"/>
        <end position="208"/>
    </location>
</feature>
<feature type="compositionally biased region" description="Low complexity" evidence="1">
    <location>
        <begin position="33"/>
        <end position="46"/>
    </location>
</feature>
<organism evidence="4 5">
    <name type="scientific">Paeniglutamicibacter psychrophenolicus</name>
    <dbReference type="NCBI Taxonomy" id="257454"/>
    <lineage>
        <taxon>Bacteria</taxon>
        <taxon>Bacillati</taxon>
        <taxon>Actinomycetota</taxon>
        <taxon>Actinomycetes</taxon>
        <taxon>Micrococcales</taxon>
        <taxon>Micrococcaceae</taxon>
        <taxon>Paeniglutamicibacter</taxon>
    </lineage>
</organism>
<dbReference type="Pfam" id="PF19843">
    <property type="entry name" value="DUF6318"/>
    <property type="match status" value="1"/>
</dbReference>
<evidence type="ECO:0000256" key="2">
    <source>
        <dbReference type="SAM" id="SignalP"/>
    </source>
</evidence>
<evidence type="ECO:0000259" key="3">
    <source>
        <dbReference type="Pfam" id="PF19843"/>
    </source>
</evidence>
<proteinExistence type="predicted"/>
<feature type="compositionally biased region" description="Pro residues" evidence="1">
    <location>
        <begin position="47"/>
        <end position="64"/>
    </location>
</feature>
<evidence type="ECO:0000256" key="1">
    <source>
        <dbReference type="SAM" id="MobiDB-lite"/>
    </source>
</evidence>
<dbReference type="InterPro" id="IPR046281">
    <property type="entry name" value="DUF6318"/>
</dbReference>
<name>A0ABS4WB76_9MICC</name>
<dbReference type="PROSITE" id="PS51257">
    <property type="entry name" value="PROKAR_LIPOPROTEIN"/>
    <property type="match status" value="1"/>
</dbReference>
<evidence type="ECO:0000313" key="4">
    <source>
        <dbReference type="EMBL" id="MBP2373459.1"/>
    </source>
</evidence>
<dbReference type="Proteomes" id="UP000766570">
    <property type="component" value="Unassembled WGS sequence"/>
</dbReference>
<feature type="region of interest" description="Disordered" evidence="1">
    <location>
        <begin position="27"/>
        <end position="80"/>
    </location>
</feature>
<keyword evidence="5" id="KW-1185">Reference proteome</keyword>
<gene>
    <name evidence="4" type="ORF">JOF46_001371</name>
</gene>
<sequence>MFAKFKKVMLVFCSGALVLTAAGCGGSADPVEPTKSSPAPTTTATNSPPPVSSSPTAKPTPTPVPGSSKGPAKNWPVPKMPDAAMKKSEAGIKAFAEYYYALIEYTIQTNDTKPIKQVTKRTCVECGSTYIDPFDNNKKAGSWLAGADIKAVITKTILQPDQGIALYTTTQGEMTLYMSDGTLQGVFPATPKPAPMMMLLKFEKGWLVESMEYLDEKS</sequence>
<accession>A0ABS4WB76</accession>
<feature type="chain" id="PRO_5047290702" description="DUF6318 domain-containing protein" evidence="2">
    <location>
        <begin position="22"/>
        <end position="218"/>
    </location>
</feature>
<comment type="caution">
    <text evidence="4">The sequence shown here is derived from an EMBL/GenBank/DDBJ whole genome shotgun (WGS) entry which is preliminary data.</text>
</comment>
<reference evidence="4 5" key="1">
    <citation type="submission" date="2021-03" db="EMBL/GenBank/DDBJ databases">
        <title>Sequencing the genomes of 1000 actinobacteria strains.</title>
        <authorList>
            <person name="Klenk H.-P."/>
        </authorList>
    </citation>
    <scope>NUCLEOTIDE SEQUENCE [LARGE SCALE GENOMIC DNA]</scope>
    <source>
        <strain evidence="4 5">DSM 15454</strain>
    </source>
</reference>